<sequence length="332" mass="36957">MPSILETNPQNTSTSRISSGKFEVLDGLLEDKAAWKTKNDSKGDAPQVERESEDGLTKSMASLAMSTASKADSTVPEWRREGSRPEKYISNPAGSKAQSGLMRKPDLFGRTLVPTASRVSCTFTRTWDQPRMAEAGFLNYYPFHKHEFALGTIIRGVIHEQDIMNTPRPAPSNAPTAITNAGKEHVTHGDFGPVYSENRILIVVNNRPGDHYLAVPVYSHKGNGLAKKLHSDEYVSVADHRYLANCQQQSAHAPLVTEFLKDGVEELLPVSAAYASYPVSRKYGLPVAHQGRLDDESTKRLVAMYLKWGNLMKMKINVRPTEWIKKSIKYRA</sequence>
<proteinExistence type="predicted"/>
<dbReference type="Pfam" id="PF20233">
    <property type="entry name" value="DUF6590"/>
    <property type="match status" value="1"/>
</dbReference>
<name>A0A8H6CR88_9LECA</name>
<feature type="compositionally biased region" description="Basic and acidic residues" evidence="1">
    <location>
        <begin position="34"/>
        <end position="56"/>
    </location>
</feature>
<evidence type="ECO:0000259" key="2">
    <source>
        <dbReference type="Pfam" id="PF20233"/>
    </source>
</evidence>
<feature type="region of interest" description="Disordered" evidence="1">
    <location>
        <begin position="1"/>
        <end position="20"/>
    </location>
</feature>
<dbReference type="InterPro" id="IPR046497">
    <property type="entry name" value="DUF6590"/>
</dbReference>
<dbReference type="Proteomes" id="UP000593566">
    <property type="component" value="Unassembled WGS sequence"/>
</dbReference>
<dbReference type="GeneID" id="59336223"/>
<dbReference type="RefSeq" id="XP_037156032.1">
    <property type="nucleotide sequence ID" value="XM_037298696.1"/>
</dbReference>
<dbReference type="AlphaFoldDB" id="A0A8H6CR88"/>
<evidence type="ECO:0000256" key="1">
    <source>
        <dbReference type="SAM" id="MobiDB-lite"/>
    </source>
</evidence>
<feature type="domain" description="DUF6590" evidence="2">
    <location>
        <begin position="146"/>
        <end position="301"/>
    </location>
</feature>
<gene>
    <name evidence="3" type="ORF">HO133_007826</name>
</gene>
<organism evidence="3 4">
    <name type="scientific">Letharia lupina</name>
    <dbReference type="NCBI Taxonomy" id="560253"/>
    <lineage>
        <taxon>Eukaryota</taxon>
        <taxon>Fungi</taxon>
        <taxon>Dikarya</taxon>
        <taxon>Ascomycota</taxon>
        <taxon>Pezizomycotina</taxon>
        <taxon>Lecanoromycetes</taxon>
        <taxon>OSLEUM clade</taxon>
        <taxon>Lecanoromycetidae</taxon>
        <taxon>Lecanorales</taxon>
        <taxon>Lecanorineae</taxon>
        <taxon>Parmeliaceae</taxon>
        <taxon>Letharia</taxon>
    </lineage>
</organism>
<evidence type="ECO:0000313" key="4">
    <source>
        <dbReference type="Proteomes" id="UP000593566"/>
    </source>
</evidence>
<accession>A0A8H6CR88</accession>
<evidence type="ECO:0000313" key="3">
    <source>
        <dbReference type="EMBL" id="KAF6228098.1"/>
    </source>
</evidence>
<feature type="compositionally biased region" description="Polar residues" evidence="1">
    <location>
        <begin position="1"/>
        <end position="18"/>
    </location>
</feature>
<keyword evidence="4" id="KW-1185">Reference proteome</keyword>
<feature type="region of interest" description="Disordered" evidence="1">
    <location>
        <begin position="34"/>
        <end position="101"/>
    </location>
</feature>
<dbReference type="EMBL" id="JACCJB010000004">
    <property type="protein sequence ID" value="KAF6228098.1"/>
    <property type="molecule type" value="Genomic_DNA"/>
</dbReference>
<protein>
    <recommendedName>
        <fullName evidence="2">DUF6590 domain-containing protein</fullName>
    </recommendedName>
</protein>
<reference evidence="3 4" key="1">
    <citation type="journal article" date="2020" name="Genomics">
        <title>Complete, high-quality genomes from long-read metagenomic sequencing of two wolf lichen thalli reveals enigmatic genome architecture.</title>
        <authorList>
            <person name="McKenzie S.K."/>
            <person name="Walston R.F."/>
            <person name="Allen J.L."/>
        </authorList>
    </citation>
    <scope>NUCLEOTIDE SEQUENCE [LARGE SCALE GENOMIC DNA]</scope>
    <source>
        <strain evidence="3">WasteWater1</strain>
    </source>
</reference>
<feature type="compositionally biased region" description="Basic and acidic residues" evidence="1">
    <location>
        <begin position="77"/>
        <end position="87"/>
    </location>
</feature>
<comment type="caution">
    <text evidence="3">The sequence shown here is derived from an EMBL/GenBank/DDBJ whole genome shotgun (WGS) entry which is preliminary data.</text>
</comment>